<dbReference type="Pfam" id="PF01466">
    <property type="entry name" value="Skp1"/>
    <property type="match status" value="1"/>
</dbReference>
<evidence type="ECO:0000313" key="6">
    <source>
        <dbReference type="EMBL" id="TVU50839.1"/>
    </source>
</evidence>
<protein>
    <recommendedName>
        <fullName evidence="8">SKP1-like protein</fullName>
    </recommendedName>
</protein>
<dbReference type="InterPro" id="IPR016073">
    <property type="entry name" value="Skp1_comp_POZ"/>
</dbReference>
<feature type="domain" description="SKP1 component dimerisation" evidence="4">
    <location>
        <begin position="117"/>
        <end position="163"/>
    </location>
</feature>
<reference evidence="6 7" key="1">
    <citation type="journal article" date="2019" name="Sci. Rep.">
        <title>A high-quality genome of Eragrostis curvula grass provides insights into Poaceae evolution and supports new strategies to enhance forage quality.</title>
        <authorList>
            <person name="Carballo J."/>
            <person name="Santos B.A.C.M."/>
            <person name="Zappacosta D."/>
            <person name="Garbus I."/>
            <person name="Selva J.P."/>
            <person name="Gallo C.A."/>
            <person name="Diaz A."/>
            <person name="Albertini E."/>
            <person name="Caccamo M."/>
            <person name="Echenique V."/>
        </authorList>
    </citation>
    <scope>NUCLEOTIDE SEQUENCE [LARGE SCALE GENOMIC DNA]</scope>
    <source>
        <strain evidence="7">cv. Victoria</strain>
        <tissue evidence="6">Leaf</tissue>
    </source>
</reference>
<comment type="similarity">
    <text evidence="2">Belongs to the SKP1 family.</text>
</comment>
<proteinExistence type="inferred from homology"/>
<dbReference type="PIRSF" id="PIRSF028729">
    <property type="entry name" value="E3_ubiquit_lig_SCF_Skp"/>
    <property type="match status" value="1"/>
</dbReference>
<name>A0A5J9WRK7_9POAL</name>
<dbReference type="UniPathway" id="UPA00143"/>
<dbReference type="Gene3D" id="3.30.710.10">
    <property type="entry name" value="Potassium Channel Kv1.1, Chain A"/>
    <property type="match status" value="1"/>
</dbReference>
<keyword evidence="3" id="KW-0833">Ubl conjugation pathway</keyword>
<dbReference type="GO" id="GO:0009867">
    <property type="term" value="P:jasmonic acid mediated signaling pathway"/>
    <property type="evidence" value="ECO:0007669"/>
    <property type="project" value="UniProtKB-ARBA"/>
</dbReference>
<gene>
    <name evidence="6" type="ORF">EJB05_02230</name>
</gene>
<evidence type="ECO:0000256" key="3">
    <source>
        <dbReference type="ARBA" id="ARBA00022786"/>
    </source>
</evidence>
<dbReference type="InterPro" id="IPR011333">
    <property type="entry name" value="SKP1/BTB/POZ_sf"/>
</dbReference>
<evidence type="ECO:0000313" key="7">
    <source>
        <dbReference type="Proteomes" id="UP000324897"/>
    </source>
</evidence>
<evidence type="ECO:0000256" key="2">
    <source>
        <dbReference type="ARBA" id="ARBA00009993"/>
    </source>
</evidence>
<dbReference type="Proteomes" id="UP000324897">
    <property type="component" value="Chromosome 6"/>
</dbReference>
<dbReference type="OrthoDB" id="683036at2759"/>
<comment type="pathway">
    <text evidence="1">Protein modification; protein ubiquitination.</text>
</comment>
<evidence type="ECO:0000256" key="1">
    <source>
        <dbReference type="ARBA" id="ARBA00004906"/>
    </source>
</evidence>
<dbReference type="InterPro" id="IPR001232">
    <property type="entry name" value="SKP1-like"/>
</dbReference>
<dbReference type="InterPro" id="IPR016897">
    <property type="entry name" value="SKP1"/>
</dbReference>
<dbReference type="SUPFAM" id="SSF81382">
    <property type="entry name" value="Skp1 dimerisation domain-like"/>
    <property type="match status" value="1"/>
</dbReference>
<organism evidence="6 7">
    <name type="scientific">Eragrostis curvula</name>
    <name type="common">weeping love grass</name>
    <dbReference type="NCBI Taxonomy" id="38414"/>
    <lineage>
        <taxon>Eukaryota</taxon>
        <taxon>Viridiplantae</taxon>
        <taxon>Streptophyta</taxon>
        <taxon>Embryophyta</taxon>
        <taxon>Tracheophyta</taxon>
        <taxon>Spermatophyta</taxon>
        <taxon>Magnoliopsida</taxon>
        <taxon>Liliopsida</taxon>
        <taxon>Poales</taxon>
        <taxon>Poaceae</taxon>
        <taxon>PACMAD clade</taxon>
        <taxon>Chloridoideae</taxon>
        <taxon>Eragrostideae</taxon>
        <taxon>Eragrostidinae</taxon>
        <taxon>Eragrostis</taxon>
    </lineage>
</organism>
<dbReference type="SUPFAM" id="SSF54695">
    <property type="entry name" value="POZ domain"/>
    <property type="match status" value="1"/>
</dbReference>
<dbReference type="InterPro" id="IPR016072">
    <property type="entry name" value="Skp1_comp_dimer"/>
</dbReference>
<dbReference type="PANTHER" id="PTHR11165">
    <property type="entry name" value="SKP1"/>
    <property type="match status" value="1"/>
</dbReference>
<feature type="domain" description="SKP1 component POZ" evidence="5">
    <location>
        <begin position="11"/>
        <end position="69"/>
    </location>
</feature>
<dbReference type="AlphaFoldDB" id="A0A5J9WRK7"/>
<dbReference type="Gramene" id="TVU50839">
    <property type="protein sequence ID" value="TVU50839"/>
    <property type="gene ID" value="EJB05_02230"/>
</dbReference>
<dbReference type="GO" id="GO:0006511">
    <property type="term" value="P:ubiquitin-dependent protein catabolic process"/>
    <property type="evidence" value="ECO:0007669"/>
    <property type="project" value="InterPro"/>
</dbReference>
<comment type="caution">
    <text evidence="6">The sequence shown here is derived from an EMBL/GenBank/DDBJ whole genome shotgun (WGS) entry which is preliminary data.</text>
</comment>
<evidence type="ECO:0008006" key="8">
    <source>
        <dbReference type="Google" id="ProtNLM"/>
    </source>
</evidence>
<dbReference type="GO" id="GO:0016567">
    <property type="term" value="P:protein ubiquitination"/>
    <property type="evidence" value="ECO:0007669"/>
    <property type="project" value="UniProtKB-UniPathway"/>
</dbReference>
<evidence type="ECO:0000259" key="4">
    <source>
        <dbReference type="Pfam" id="PF01466"/>
    </source>
</evidence>
<feature type="non-terminal residue" evidence="6">
    <location>
        <position position="1"/>
    </location>
</feature>
<sequence length="165" mass="18200">MAAAEPNKGAMVTLISSDNARFEVDEEAASLSKTVRLMMTEGGRDGSITLPNVDARTLAKVLEYCNKHAAISSGDHPSNAAALEREELERFDNEFVNVDSVTLLFVINAAHYLGIEGLLDMACRKIADMMTGQTAEQMRQTFGITNDLTPEEEEEIRRENSWAFV</sequence>
<dbReference type="CDD" id="cd18322">
    <property type="entry name" value="BTB_POZ_SKP1"/>
    <property type="match status" value="1"/>
</dbReference>
<dbReference type="Pfam" id="PF03931">
    <property type="entry name" value="Skp1_POZ"/>
    <property type="match status" value="1"/>
</dbReference>
<accession>A0A5J9WRK7</accession>
<dbReference type="SMART" id="SM00512">
    <property type="entry name" value="Skp1"/>
    <property type="match status" value="1"/>
</dbReference>
<dbReference type="InterPro" id="IPR036296">
    <property type="entry name" value="SKP1-like_dim_sf"/>
</dbReference>
<dbReference type="FunFam" id="3.30.710.10:FF:000026">
    <property type="entry name" value="E3 ubiquitin ligase complex SCF subunit"/>
    <property type="match status" value="1"/>
</dbReference>
<dbReference type="EMBL" id="RWGY01000002">
    <property type="protein sequence ID" value="TVU50839.1"/>
    <property type="molecule type" value="Genomic_DNA"/>
</dbReference>
<keyword evidence="7" id="KW-1185">Reference proteome</keyword>
<evidence type="ECO:0000259" key="5">
    <source>
        <dbReference type="Pfam" id="PF03931"/>
    </source>
</evidence>